<accession>A0A5B7WQ42</accession>
<sequence>MSGEQEPQDANTWHGQRIVGEDELSFQSDAQAKRRRRRRQNAVFGALSALVAVVLVVALLVFTQKIQLPGQRQTPAAADQQQPIANPDCPQRDFTYLDPSEVEVRVLNAGGQNGLGGSTAQKLSQRGFQIALTTSAVSDYADTVGAVVSGPQGYAQALTLQRHLDGAVYVFDKDKRGAQVDFEIGAKFAEMTKTRRLDKTPGPLRCAAPAAKK</sequence>
<protein>
    <recommendedName>
        <fullName evidence="2">LytR/CpsA/Psr regulator C-terminal domain-containing protein</fullName>
    </recommendedName>
</protein>
<reference evidence="3 4" key="1">
    <citation type="submission" date="2018-12" db="EMBL/GenBank/DDBJ databases">
        <title>Complete Genome Sequence of Glutamicibacter creatinolyticus strain LGCM259,isolated from an abscess of a 12-year-old mare in Italy.</title>
        <authorList>
            <person name="Santos R.G."/>
            <person name="Silva A.L."/>
            <person name="Seyffert N."/>
            <person name="Castro T.L.P."/>
            <person name="Attili A.R."/>
            <person name="Rifici C."/>
            <person name="Mazzullo G."/>
            <person name="Brenig B."/>
            <person name="Venanzi F."/>
            <person name="Azevedo V."/>
        </authorList>
    </citation>
    <scope>NUCLEOTIDE SEQUENCE [LARGE SCALE GENOMIC DNA]</scope>
    <source>
        <strain evidence="3 4">LGCM 259</strain>
    </source>
</reference>
<dbReference type="Pfam" id="PF13399">
    <property type="entry name" value="LytR_C"/>
    <property type="match status" value="1"/>
</dbReference>
<keyword evidence="4" id="KW-1185">Reference proteome</keyword>
<dbReference type="Proteomes" id="UP000307000">
    <property type="component" value="Chromosome"/>
</dbReference>
<dbReference type="Gene3D" id="3.30.70.2390">
    <property type="match status" value="1"/>
</dbReference>
<evidence type="ECO:0000313" key="4">
    <source>
        <dbReference type="Proteomes" id="UP000307000"/>
    </source>
</evidence>
<evidence type="ECO:0000259" key="2">
    <source>
        <dbReference type="Pfam" id="PF13399"/>
    </source>
</evidence>
<feature type="domain" description="LytR/CpsA/Psr regulator C-terminal" evidence="2">
    <location>
        <begin position="101"/>
        <end position="188"/>
    </location>
</feature>
<evidence type="ECO:0000313" key="3">
    <source>
        <dbReference type="EMBL" id="QCY46062.1"/>
    </source>
</evidence>
<evidence type="ECO:0000256" key="1">
    <source>
        <dbReference type="SAM" id="Phobius"/>
    </source>
</evidence>
<organism evidence="3 4">
    <name type="scientific">Glutamicibacter creatinolyticus</name>
    <dbReference type="NCBI Taxonomy" id="162496"/>
    <lineage>
        <taxon>Bacteria</taxon>
        <taxon>Bacillati</taxon>
        <taxon>Actinomycetota</taxon>
        <taxon>Actinomycetes</taxon>
        <taxon>Micrococcales</taxon>
        <taxon>Micrococcaceae</taxon>
        <taxon>Glutamicibacter</taxon>
    </lineage>
</organism>
<dbReference type="KEGG" id="gcr:GcLGCM259_0280"/>
<proteinExistence type="predicted"/>
<dbReference type="RefSeq" id="WP_138925536.1">
    <property type="nucleotide sequence ID" value="NZ_CP034412.1"/>
</dbReference>
<name>A0A5B7WQ42_9MICC</name>
<feature type="transmembrane region" description="Helical" evidence="1">
    <location>
        <begin position="42"/>
        <end position="62"/>
    </location>
</feature>
<keyword evidence="1" id="KW-0812">Transmembrane</keyword>
<gene>
    <name evidence="3" type="ORF">GcLGCM259_0280</name>
</gene>
<keyword evidence="1" id="KW-0472">Membrane</keyword>
<dbReference type="InterPro" id="IPR027381">
    <property type="entry name" value="LytR/CpsA/Psr_C"/>
</dbReference>
<keyword evidence="1" id="KW-1133">Transmembrane helix</keyword>
<dbReference type="AlphaFoldDB" id="A0A5B7WQ42"/>
<dbReference type="EMBL" id="CP034412">
    <property type="protein sequence ID" value="QCY46062.1"/>
    <property type="molecule type" value="Genomic_DNA"/>
</dbReference>